<organism evidence="2 12">
    <name type="scientific">Phytophthora fragariae</name>
    <dbReference type="NCBI Taxonomy" id="53985"/>
    <lineage>
        <taxon>Eukaryota</taxon>
        <taxon>Sar</taxon>
        <taxon>Stramenopiles</taxon>
        <taxon>Oomycota</taxon>
        <taxon>Peronosporomycetes</taxon>
        <taxon>Peronosporales</taxon>
        <taxon>Peronosporaceae</taxon>
        <taxon>Phytophthora</taxon>
    </lineage>
</organism>
<protein>
    <recommendedName>
        <fullName evidence="22">Reverse transcriptase Ty1/copia-type domain-containing protein</fullName>
    </recommendedName>
</protein>
<evidence type="ECO:0000313" key="3">
    <source>
        <dbReference type="EMBL" id="KAE8983699.1"/>
    </source>
</evidence>
<dbReference type="EMBL" id="QXFZ01002028">
    <property type="protein sequence ID" value="KAE9081715.1"/>
    <property type="molecule type" value="Genomic_DNA"/>
</dbReference>
<dbReference type="EMBL" id="QXFY01002651">
    <property type="protein sequence ID" value="KAE9294280.1"/>
    <property type="molecule type" value="Genomic_DNA"/>
</dbReference>
<dbReference type="EMBL" id="QXGA01002041">
    <property type="protein sequence ID" value="KAE9105048.1"/>
    <property type="molecule type" value="Genomic_DNA"/>
</dbReference>
<feature type="region of interest" description="Disordered" evidence="1">
    <location>
        <begin position="28"/>
        <end position="61"/>
    </location>
</feature>
<dbReference type="Proteomes" id="UP000476176">
    <property type="component" value="Unassembled WGS sequence"/>
</dbReference>
<dbReference type="EMBL" id="QXGC01001971">
    <property type="protein sequence ID" value="KAE9192883.1"/>
    <property type="molecule type" value="Genomic_DNA"/>
</dbReference>
<dbReference type="EMBL" id="QXGD01000990">
    <property type="protein sequence ID" value="KAE9218068.1"/>
    <property type="molecule type" value="Genomic_DNA"/>
</dbReference>
<keyword evidence="13" id="KW-1185">Reference proteome</keyword>
<evidence type="ECO:0000313" key="21">
    <source>
        <dbReference type="Proteomes" id="UP000488956"/>
    </source>
</evidence>
<dbReference type="Proteomes" id="UP000440367">
    <property type="component" value="Unassembled WGS sequence"/>
</dbReference>
<evidence type="ECO:0000313" key="6">
    <source>
        <dbReference type="EMBL" id="KAE9105048.1"/>
    </source>
</evidence>
<evidence type="ECO:0000313" key="4">
    <source>
        <dbReference type="EMBL" id="KAE9081715.1"/>
    </source>
</evidence>
<dbReference type="Proteomes" id="UP000437068">
    <property type="component" value="Unassembled WGS sequence"/>
</dbReference>
<evidence type="ECO:0000313" key="19">
    <source>
        <dbReference type="Proteomes" id="UP000476176"/>
    </source>
</evidence>
<dbReference type="Proteomes" id="UP000460718">
    <property type="component" value="Unassembled WGS sequence"/>
</dbReference>
<name>A0A6A3EKH3_9STRA</name>
<evidence type="ECO:0000313" key="5">
    <source>
        <dbReference type="EMBL" id="KAE9081892.1"/>
    </source>
</evidence>
<dbReference type="EMBL" id="QXGE01002949">
    <property type="protein sequence ID" value="KAE9278091.1"/>
    <property type="molecule type" value="Genomic_DNA"/>
</dbReference>
<dbReference type="EMBL" id="QXFW01001961">
    <property type="protein sequence ID" value="KAE8983699.1"/>
    <property type="molecule type" value="Genomic_DNA"/>
</dbReference>
<dbReference type="AlphaFoldDB" id="A0A6A3EKH3"/>
<evidence type="ECO:0000313" key="20">
    <source>
        <dbReference type="Proteomes" id="UP000486351"/>
    </source>
</evidence>
<evidence type="ECO:0000313" key="8">
    <source>
        <dbReference type="EMBL" id="KAE9192883.1"/>
    </source>
</evidence>
<evidence type="ECO:0000313" key="16">
    <source>
        <dbReference type="Proteomes" id="UP000440732"/>
    </source>
</evidence>
<feature type="compositionally biased region" description="Basic and acidic residues" evidence="1">
    <location>
        <begin position="33"/>
        <end position="61"/>
    </location>
</feature>
<evidence type="ECO:0000313" key="17">
    <source>
        <dbReference type="Proteomes" id="UP000441208"/>
    </source>
</evidence>
<dbReference type="Proteomes" id="UP000440732">
    <property type="component" value="Unassembled WGS sequence"/>
</dbReference>
<dbReference type="Proteomes" id="UP000441208">
    <property type="component" value="Unassembled WGS sequence"/>
</dbReference>
<comment type="caution">
    <text evidence="2">The sequence shown here is derived from an EMBL/GenBank/DDBJ whole genome shotgun (WGS) entry which is preliminary data.</text>
</comment>
<sequence length="158" mass="18531">MGIETYDLEDDDVEETIEQKRALVDCVRSFGEQPKRHENRGRDSIAGRREDKRQRYESRERKRPKYLEDYILNSTLHPDPIGQRRWKASEVKIPKMVRQAIRSPQCNEWVAAMETQMQALIDKGALDQNDGLRDGANLPKPKWVFDQKVNGNGYIVRF</sequence>
<evidence type="ECO:0000313" key="7">
    <source>
        <dbReference type="EMBL" id="KAE9182518.1"/>
    </source>
</evidence>
<proteinExistence type="predicted"/>
<evidence type="ECO:0000313" key="2">
    <source>
        <dbReference type="EMBL" id="KAE8931790.1"/>
    </source>
</evidence>
<evidence type="ECO:0000313" key="10">
    <source>
        <dbReference type="EMBL" id="KAE9278091.1"/>
    </source>
</evidence>
<dbReference type="EMBL" id="QXGB01002017">
    <property type="protein sequence ID" value="KAE9182518.1"/>
    <property type="molecule type" value="Genomic_DNA"/>
</dbReference>
<evidence type="ECO:0000313" key="9">
    <source>
        <dbReference type="EMBL" id="KAE9218068.1"/>
    </source>
</evidence>
<accession>A0A6A3EKH3</accession>
<evidence type="ECO:0000313" key="14">
    <source>
        <dbReference type="Proteomes" id="UP000437068"/>
    </source>
</evidence>
<dbReference type="OrthoDB" id="10346526at2759"/>
<dbReference type="EMBL" id="QXGF01001197">
    <property type="protein sequence ID" value="KAE8931790.1"/>
    <property type="molecule type" value="Genomic_DNA"/>
</dbReference>
<evidence type="ECO:0008006" key="22">
    <source>
        <dbReference type="Google" id="ProtNLM"/>
    </source>
</evidence>
<gene>
    <name evidence="10" type="ORF">PF001_g25326</name>
    <name evidence="9" type="ORF">PF002_g16604</name>
    <name evidence="8" type="ORF">PF004_g21176</name>
    <name evidence="7" type="ORF">PF005_g22451</name>
    <name evidence="6" type="ORF">PF006_g21747</name>
    <name evidence="4" type="ORF">PF007_g22549</name>
    <name evidence="11" type="ORF">PF008_g24591</name>
    <name evidence="2" type="ORF">PF009_g18158</name>
    <name evidence="5" type="ORF">PF010_g21804</name>
    <name evidence="3" type="ORF">PF011_g21071</name>
</gene>
<evidence type="ECO:0000313" key="15">
    <source>
        <dbReference type="Proteomes" id="UP000440367"/>
    </source>
</evidence>
<dbReference type="EMBL" id="QXFX01002010">
    <property type="protein sequence ID" value="KAE9081892.1"/>
    <property type="molecule type" value="Genomic_DNA"/>
</dbReference>
<evidence type="ECO:0000313" key="13">
    <source>
        <dbReference type="Proteomes" id="UP000433483"/>
    </source>
</evidence>
<dbReference type="Proteomes" id="UP000488956">
    <property type="component" value="Unassembled WGS sequence"/>
</dbReference>
<evidence type="ECO:0000256" key="1">
    <source>
        <dbReference type="SAM" id="MobiDB-lite"/>
    </source>
</evidence>
<dbReference type="Proteomes" id="UP000486351">
    <property type="component" value="Unassembled WGS sequence"/>
</dbReference>
<evidence type="ECO:0000313" key="18">
    <source>
        <dbReference type="Proteomes" id="UP000460718"/>
    </source>
</evidence>
<dbReference type="Proteomes" id="UP000433483">
    <property type="component" value="Unassembled WGS sequence"/>
</dbReference>
<evidence type="ECO:0000313" key="12">
    <source>
        <dbReference type="Proteomes" id="UP000429523"/>
    </source>
</evidence>
<evidence type="ECO:0000313" key="11">
    <source>
        <dbReference type="EMBL" id="KAE9294280.1"/>
    </source>
</evidence>
<dbReference type="Proteomes" id="UP000429523">
    <property type="component" value="Unassembled WGS sequence"/>
</dbReference>
<reference evidence="12 13" key="1">
    <citation type="submission" date="2018-08" db="EMBL/GenBank/DDBJ databases">
        <title>Genomic investigation of the strawberry pathogen Phytophthora fragariae indicates pathogenicity is determined by transcriptional variation in three key races.</title>
        <authorList>
            <person name="Adams T.M."/>
            <person name="Armitage A.D."/>
            <person name="Sobczyk M.K."/>
            <person name="Bates H.J."/>
            <person name="Dunwell J.M."/>
            <person name="Nellist C.F."/>
            <person name="Harrison R.J."/>
        </authorList>
    </citation>
    <scope>NUCLEOTIDE SEQUENCE [LARGE SCALE GENOMIC DNA]</scope>
    <source>
        <strain evidence="10 14">A4</strain>
        <strain evidence="9 15">BC-1</strain>
        <strain evidence="8 19">BC-23</strain>
        <strain evidence="7 13">NOV-27</strain>
        <strain evidence="6 16">NOV-5</strain>
        <strain evidence="4 17">NOV-71</strain>
        <strain evidence="11 20">NOV-77</strain>
        <strain evidence="2 12">NOV-9</strain>
        <strain evidence="5 21">ONT-3</strain>
        <strain evidence="3 18">SCRP245</strain>
    </source>
</reference>